<dbReference type="PANTHER" id="PTHR28259">
    <property type="entry name" value="FLUORIDE EXPORT PROTEIN 1-RELATED"/>
    <property type="match status" value="1"/>
</dbReference>
<dbReference type="RefSeq" id="XP_503219.1">
    <property type="nucleotide sequence ID" value="XM_503219.3"/>
</dbReference>
<dbReference type="InterPro" id="IPR003691">
    <property type="entry name" value="FluC"/>
</dbReference>
<dbReference type="PANTHER" id="PTHR28259:SF1">
    <property type="entry name" value="FLUORIDE EXPORT PROTEIN 1-RELATED"/>
    <property type="match status" value="1"/>
</dbReference>
<evidence type="ECO:0000256" key="8">
    <source>
        <dbReference type="ARBA" id="ARBA00035585"/>
    </source>
</evidence>
<dbReference type="Pfam" id="PF02537">
    <property type="entry name" value="CRCB"/>
    <property type="match status" value="2"/>
</dbReference>
<keyword evidence="6" id="KW-0472">Membrane</keyword>
<dbReference type="VEuPathDB" id="FungiDB:YALI0_D24145g"/>
<dbReference type="OMA" id="WPNFAGT"/>
<evidence type="ECO:0000313" key="9">
    <source>
        <dbReference type="EMBL" id="AOW04562.1"/>
    </source>
</evidence>
<evidence type="ECO:0000256" key="6">
    <source>
        <dbReference type="ARBA" id="ARBA00023136"/>
    </source>
</evidence>
<evidence type="ECO:0000256" key="1">
    <source>
        <dbReference type="ARBA" id="ARBA00002598"/>
    </source>
</evidence>
<keyword evidence="4" id="KW-0812">Transmembrane</keyword>
<dbReference type="VEuPathDB" id="FungiDB:YALI1_D31624g"/>
<evidence type="ECO:0000256" key="4">
    <source>
        <dbReference type="ARBA" id="ARBA00022692"/>
    </source>
</evidence>
<comment type="similarity">
    <text evidence="7">Belongs to the fluoride channel Fluc/FEX (TC 1.A.43) family.</text>
</comment>
<dbReference type="AlphaFoldDB" id="A0A1H6Q2Y2"/>
<dbReference type="GO" id="GO:1903425">
    <property type="term" value="F:fluoride transmembrane transporter activity"/>
    <property type="evidence" value="ECO:0007669"/>
    <property type="project" value="TreeGrafter"/>
</dbReference>
<dbReference type="GeneID" id="2911016"/>
<evidence type="ECO:0000313" key="10">
    <source>
        <dbReference type="Proteomes" id="UP000182444"/>
    </source>
</evidence>
<reference evidence="9 10" key="1">
    <citation type="journal article" date="2016" name="PLoS ONE">
        <title>Sequence Assembly of Yarrowia lipolytica Strain W29/CLIB89 Shows Transposable Element Diversity.</title>
        <authorList>
            <person name="Magnan C."/>
            <person name="Yu J."/>
            <person name="Chang I."/>
            <person name="Jahn E."/>
            <person name="Kanomata Y."/>
            <person name="Wu J."/>
            <person name="Zeller M."/>
            <person name="Oakes M."/>
            <person name="Baldi P."/>
            <person name="Sandmeyer S."/>
        </authorList>
    </citation>
    <scope>NUCLEOTIDE SEQUENCE [LARGE SCALE GENOMIC DNA]</scope>
    <source>
        <strain evidence="10">CLIB89(W29)</strain>
    </source>
</reference>
<evidence type="ECO:0000256" key="5">
    <source>
        <dbReference type="ARBA" id="ARBA00022989"/>
    </source>
</evidence>
<keyword evidence="5" id="KW-1133">Transmembrane helix</keyword>
<comment type="subcellular location">
    <subcellularLocation>
        <location evidence="2">Cell membrane</location>
        <topology evidence="2">Multi-pass membrane protein</topology>
    </subcellularLocation>
</comment>
<keyword evidence="3" id="KW-1003">Cell membrane</keyword>
<sequence length="347" mass="38119">MSTHSDTDVSHEKRSFKKPTMPNLDSEWLTQVLLYLNLSVFAMAGAIARQGITLLTVFTGSYSPSGLLWCNFGGCIIMGWLEESDIFAVIEEQKGVEKRKIPLYVGIGPGFCGSITSFSSIMLEAFLFGANQNIPKADYPDAGYGVQSVMAIGLIHYSLSFAGLLIGHHIADFLPIPCMSVPFERAVSFVIGCCSIALFCLFIIFAAVWKSWRTWMYLGLWALAGANFRFQFSRMNRLGSGKNPWGTFTSNMIGTIILSVGVILQMGFVGDSQLVTNVVQCQIIGGIANGFCASLSTVSDLVNECYNMSYKRAYVYGWFTNFFGFSLMIVILGSFTWTNSLTAPHCA</sequence>
<dbReference type="KEGG" id="yli:2911016"/>
<dbReference type="OrthoDB" id="409792at2759"/>
<evidence type="ECO:0000256" key="2">
    <source>
        <dbReference type="ARBA" id="ARBA00004651"/>
    </source>
</evidence>
<dbReference type="eggNOG" id="ENOG502RZ3R">
    <property type="taxonomic scope" value="Eukaryota"/>
</dbReference>
<proteinExistence type="inferred from homology"/>
<accession>A0A1H6Q2Y2</accession>
<name>A0A1H6Q2Y2_YARLL</name>
<gene>
    <name evidence="9" type="ORF">YALI1_D31624g</name>
</gene>
<dbReference type="GO" id="GO:0005886">
    <property type="term" value="C:plasma membrane"/>
    <property type="evidence" value="ECO:0007669"/>
    <property type="project" value="UniProtKB-SubCell"/>
</dbReference>
<comment type="catalytic activity">
    <reaction evidence="8">
        <text>fluoride(in) = fluoride(out)</text>
        <dbReference type="Rhea" id="RHEA:76159"/>
        <dbReference type="ChEBI" id="CHEBI:17051"/>
    </reaction>
    <physiologicalReaction direction="left-to-right" evidence="8">
        <dbReference type="Rhea" id="RHEA:76160"/>
    </physiologicalReaction>
</comment>
<dbReference type="EMBL" id="CP017556">
    <property type="protein sequence ID" value="AOW04562.1"/>
    <property type="molecule type" value="Genomic_DNA"/>
</dbReference>
<comment type="function">
    <text evidence="1">Fluoride channel required for the rapid expulsion of cytoplasmic fluoride.</text>
</comment>
<dbReference type="Proteomes" id="UP000182444">
    <property type="component" value="Chromosome 1D"/>
</dbReference>
<evidence type="ECO:0000256" key="3">
    <source>
        <dbReference type="ARBA" id="ARBA00022475"/>
    </source>
</evidence>
<protein>
    <submittedName>
        <fullName evidence="9">Uncharacterized protein</fullName>
    </submittedName>
</protein>
<evidence type="ECO:0000256" key="7">
    <source>
        <dbReference type="ARBA" id="ARBA00035120"/>
    </source>
</evidence>
<organism evidence="9 10">
    <name type="scientific">Yarrowia lipolytica</name>
    <name type="common">Candida lipolytica</name>
    <dbReference type="NCBI Taxonomy" id="4952"/>
    <lineage>
        <taxon>Eukaryota</taxon>
        <taxon>Fungi</taxon>
        <taxon>Dikarya</taxon>
        <taxon>Ascomycota</taxon>
        <taxon>Saccharomycotina</taxon>
        <taxon>Dipodascomycetes</taxon>
        <taxon>Dipodascales</taxon>
        <taxon>Dipodascales incertae sedis</taxon>
        <taxon>Yarrowia</taxon>
    </lineage>
</organism>